<dbReference type="PROSITE" id="PS00170">
    <property type="entry name" value="CSA_PPIASE_1"/>
    <property type="match status" value="1"/>
</dbReference>
<dbReference type="PRINTS" id="PR00153">
    <property type="entry name" value="CSAPPISMRASE"/>
</dbReference>
<dbReference type="Pfam" id="PF00160">
    <property type="entry name" value="Pro_isomerase"/>
    <property type="match status" value="1"/>
</dbReference>
<dbReference type="InterPro" id="IPR002130">
    <property type="entry name" value="Cyclophilin-type_PPIase_dom"/>
</dbReference>
<dbReference type="GO" id="GO:0006457">
    <property type="term" value="P:protein folding"/>
    <property type="evidence" value="ECO:0007669"/>
    <property type="project" value="InterPro"/>
</dbReference>
<evidence type="ECO:0000259" key="6">
    <source>
        <dbReference type="PROSITE" id="PS50072"/>
    </source>
</evidence>
<evidence type="ECO:0000256" key="4">
    <source>
        <dbReference type="ARBA" id="ARBA00023235"/>
    </source>
</evidence>
<sequence length="175" mass="19456">MEITNRVYMDIDIDDERIGRIVIGLFGHDAPATCKNFRYFCNNQPQDTYKGKEMTYKGTRVHRVIPNFIIQGGDFLNGDGSGSGSIYGSTFKDENFRIRHNEAGILTMANTGRDTNAAQFMITLQPSSWLDLKHVAFGKVVDGLDILEKIAEKGSLNGEPTANIVISGCGELPWY</sequence>
<keyword evidence="2" id="KW-0732">Signal</keyword>
<evidence type="ECO:0000256" key="5">
    <source>
        <dbReference type="RuleBase" id="RU363019"/>
    </source>
</evidence>
<dbReference type="PANTHER" id="PTHR11071:SF561">
    <property type="entry name" value="PEPTIDYL-PROLYL CIS-TRANS ISOMERASE D-RELATED"/>
    <property type="match status" value="1"/>
</dbReference>
<evidence type="ECO:0000256" key="2">
    <source>
        <dbReference type="ARBA" id="ARBA00022729"/>
    </source>
</evidence>
<dbReference type="FunFam" id="2.40.100.10:FF:000019">
    <property type="entry name" value="Peptidyl-prolyl cis-trans isomerase"/>
    <property type="match status" value="1"/>
</dbReference>
<dbReference type="GO" id="GO:0005737">
    <property type="term" value="C:cytoplasm"/>
    <property type="evidence" value="ECO:0007669"/>
    <property type="project" value="TreeGrafter"/>
</dbReference>
<comment type="function">
    <text evidence="5">PPIases accelerate the folding of proteins. It catalyzes the cis-trans isomerization of proline imidic peptide bonds in oligopeptides.</text>
</comment>
<organism evidence="7">
    <name type="scientific">Bigelowiella natans</name>
    <name type="common">Pedinomonas minutissima</name>
    <name type="synonym">Chlorarachnion sp. (strain CCMP621)</name>
    <dbReference type="NCBI Taxonomy" id="227086"/>
    <lineage>
        <taxon>Eukaryota</taxon>
        <taxon>Sar</taxon>
        <taxon>Rhizaria</taxon>
        <taxon>Cercozoa</taxon>
        <taxon>Chlorarachniophyceae</taxon>
        <taxon>Bigelowiella</taxon>
    </lineage>
</organism>
<reference evidence="7" key="1">
    <citation type="submission" date="2021-01" db="EMBL/GenBank/DDBJ databases">
        <authorList>
            <person name="Corre E."/>
            <person name="Pelletier E."/>
            <person name="Niang G."/>
            <person name="Scheremetjew M."/>
            <person name="Finn R."/>
            <person name="Kale V."/>
            <person name="Holt S."/>
            <person name="Cochrane G."/>
            <person name="Meng A."/>
            <person name="Brown T."/>
            <person name="Cohen L."/>
        </authorList>
    </citation>
    <scope>NUCLEOTIDE SEQUENCE</scope>
    <source>
        <strain evidence="7">CCMP1258.1</strain>
    </source>
</reference>
<evidence type="ECO:0000256" key="3">
    <source>
        <dbReference type="ARBA" id="ARBA00023110"/>
    </source>
</evidence>
<dbReference type="EC" id="5.2.1.8" evidence="5"/>
<dbReference type="EMBL" id="HBHA01001440">
    <property type="protein sequence ID" value="CAD9579864.1"/>
    <property type="molecule type" value="Transcribed_RNA"/>
</dbReference>
<dbReference type="PANTHER" id="PTHR11071">
    <property type="entry name" value="PEPTIDYL-PROLYL CIS-TRANS ISOMERASE"/>
    <property type="match status" value="1"/>
</dbReference>
<proteinExistence type="inferred from homology"/>
<dbReference type="PIRSF" id="PIRSF001467">
    <property type="entry name" value="Peptidylpro_ismrse"/>
    <property type="match status" value="1"/>
</dbReference>
<name>A0A6T7B1Z4_BIGNA</name>
<dbReference type="AlphaFoldDB" id="A0A6T7B1Z4"/>
<comment type="catalytic activity">
    <reaction evidence="1 5">
        <text>[protein]-peptidylproline (omega=180) = [protein]-peptidylproline (omega=0)</text>
        <dbReference type="Rhea" id="RHEA:16237"/>
        <dbReference type="Rhea" id="RHEA-COMP:10747"/>
        <dbReference type="Rhea" id="RHEA-COMP:10748"/>
        <dbReference type="ChEBI" id="CHEBI:83833"/>
        <dbReference type="ChEBI" id="CHEBI:83834"/>
        <dbReference type="EC" id="5.2.1.8"/>
    </reaction>
</comment>
<accession>A0A6T7B1Z4</accession>
<evidence type="ECO:0000313" key="7">
    <source>
        <dbReference type="EMBL" id="CAD9579864.1"/>
    </source>
</evidence>
<evidence type="ECO:0000256" key="1">
    <source>
        <dbReference type="ARBA" id="ARBA00000971"/>
    </source>
</evidence>
<dbReference type="InterPro" id="IPR024936">
    <property type="entry name" value="Cyclophilin-type_PPIase"/>
</dbReference>
<dbReference type="InterPro" id="IPR029000">
    <property type="entry name" value="Cyclophilin-like_dom_sf"/>
</dbReference>
<comment type="similarity">
    <text evidence="5">Belongs to the cyclophilin-type PPIase family.</text>
</comment>
<dbReference type="InterPro" id="IPR020892">
    <property type="entry name" value="Cyclophilin-type_PPIase_CS"/>
</dbReference>
<dbReference type="GO" id="GO:0003755">
    <property type="term" value="F:peptidyl-prolyl cis-trans isomerase activity"/>
    <property type="evidence" value="ECO:0007669"/>
    <property type="project" value="UniProtKB-UniRule"/>
</dbReference>
<dbReference type="Gene3D" id="2.40.100.10">
    <property type="entry name" value="Cyclophilin-like"/>
    <property type="match status" value="1"/>
</dbReference>
<protein>
    <recommendedName>
        <fullName evidence="5">Peptidyl-prolyl cis-trans isomerase</fullName>
        <shortName evidence="5">PPIase</shortName>
        <ecNumber evidence="5">5.2.1.8</ecNumber>
    </recommendedName>
</protein>
<keyword evidence="4 5" id="KW-0413">Isomerase</keyword>
<dbReference type="SUPFAM" id="SSF50891">
    <property type="entry name" value="Cyclophilin-like"/>
    <property type="match status" value="1"/>
</dbReference>
<gene>
    <name evidence="7" type="ORF">BIGN1055_LOCUS923</name>
</gene>
<feature type="domain" description="PPIase cyclophilin-type" evidence="6">
    <location>
        <begin position="8"/>
        <end position="171"/>
    </location>
</feature>
<keyword evidence="3 5" id="KW-0697">Rotamase</keyword>
<dbReference type="PROSITE" id="PS50072">
    <property type="entry name" value="CSA_PPIASE_2"/>
    <property type="match status" value="1"/>
</dbReference>